<evidence type="ECO:0000313" key="3">
    <source>
        <dbReference type="Proteomes" id="UP000284842"/>
    </source>
</evidence>
<dbReference type="Proteomes" id="UP000284842">
    <property type="component" value="Unassembled WGS sequence"/>
</dbReference>
<protein>
    <submittedName>
        <fullName evidence="2">Uncharacterized protein</fullName>
    </submittedName>
</protein>
<evidence type="ECO:0000256" key="1">
    <source>
        <dbReference type="SAM" id="MobiDB-lite"/>
    </source>
</evidence>
<proteinExistence type="predicted"/>
<sequence length="315" mass="34356">MLKFEMGFTLDPAETRREMEEDRQARKGQIPEVQIKSHMGPQDTATESASSGFSLPPSPRKLISVRIPKTSGECAIYVQRSEDPRPGTTGVRAIFVIPVPQKGSGLKSICVNAVVNPTSSSPTLNNRSTTVEEIKFEPKNCKPIFSTNQPSKSTLQWMFLRPFLRLRWKSAPIIPTHLALTFDVEHTAHVDLQLNVVLRFRQGLFGVSSESVNSQVPVEPTLTGTTGTTSSTDHSVINEVPVEPTLTGTTGTTSSTDHSVINEVRLDSGDEGQIPPSIPTSCQSPAPIPTAGVPKRQVLESRIARAIKSLYAWMS</sequence>
<keyword evidence="3" id="KW-1185">Reference proteome</keyword>
<evidence type="ECO:0000313" key="2">
    <source>
        <dbReference type="EMBL" id="PPR04158.1"/>
    </source>
</evidence>
<dbReference type="AlphaFoldDB" id="A0A409YMB0"/>
<feature type="region of interest" description="Disordered" evidence="1">
    <location>
        <begin position="1"/>
        <end position="60"/>
    </location>
</feature>
<dbReference type="EMBL" id="NHTK01000985">
    <property type="protein sequence ID" value="PPR04158.1"/>
    <property type="molecule type" value="Genomic_DNA"/>
</dbReference>
<dbReference type="InParanoid" id="A0A409YMB0"/>
<name>A0A409YMB0_9AGAR</name>
<gene>
    <name evidence="2" type="ORF">CVT24_010766</name>
</gene>
<organism evidence="2 3">
    <name type="scientific">Panaeolus cyanescens</name>
    <dbReference type="NCBI Taxonomy" id="181874"/>
    <lineage>
        <taxon>Eukaryota</taxon>
        <taxon>Fungi</taxon>
        <taxon>Dikarya</taxon>
        <taxon>Basidiomycota</taxon>
        <taxon>Agaricomycotina</taxon>
        <taxon>Agaricomycetes</taxon>
        <taxon>Agaricomycetidae</taxon>
        <taxon>Agaricales</taxon>
        <taxon>Agaricineae</taxon>
        <taxon>Galeropsidaceae</taxon>
        <taxon>Panaeolus</taxon>
    </lineage>
</organism>
<accession>A0A409YMB0</accession>
<reference evidence="2 3" key="1">
    <citation type="journal article" date="2018" name="Evol. Lett.">
        <title>Horizontal gene cluster transfer increased hallucinogenic mushroom diversity.</title>
        <authorList>
            <person name="Reynolds H.T."/>
            <person name="Vijayakumar V."/>
            <person name="Gluck-Thaler E."/>
            <person name="Korotkin H.B."/>
            <person name="Matheny P.B."/>
            <person name="Slot J.C."/>
        </authorList>
    </citation>
    <scope>NUCLEOTIDE SEQUENCE [LARGE SCALE GENOMIC DNA]</scope>
    <source>
        <strain evidence="2 3">2629</strain>
    </source>
</reference>
<feature type="compositionally biased region" description="Polar residues" evidence="1">
    <location>
        <begin position="43"/>
        <end position="53"/>
    </location>
</feature>
<comment type="caution">
    <text evidence="2">The sequence shown here is derived from an EMBL/GenBank/DDBJ whole genome shotgun (WGS) entry which is preliminary data.</text>
</comment>
<feature type="compositionally biased region" description="Basic and acidic residues" evidence="1">
    <location>
        <begin position="13"/>
        <end position="25"/>
    </location>
</feature>
<dbReference type="OrthoDB" id="3112947at2759"/>